<reference evidence="3 4" key="1">
    <citation type="journal article" date="2009" name="Nature">
        <title>The Sorghum bicolor genome and the diversification of grasses.</title>
        <authorList>
            <person name="Paterson A.H."/>
            <person name="Bowers J.E."/>
            <person name="Bruggmann R."/>
            <person name="Dubchak I."/>
            <person name="Grimwood J."/>
            <person name="Gundlach H."/>
            <person name="Haberer G."/>
            <person name="Hellsten U."/>
            <person name="Mitros T."/>
            <person name="Poliakov A."/>
            <person name="Schmutz J."/>
            <person name="Spannagl M."/>
            <person name="Tang H."/>
            <person name="Wang X."/>
            <person name="Wicker T."/>
            <person name="Bharti A.K."/>
            <person name="Chapman J."/>
            <person name="Feltus F.A."/>
            <person name="Gowik U."/>
            <person name="Grigoriev I.V."/>
            <person name="Lyons E."/>
            <person name="Maher C.A."/>
            <person name="Martis M."/>
            <person name="Narechania A."/>
            <person name="Otillar R.P."/>
            <person name="Penning B.W."/>
            <person name="Salamov A.A."/>
            <person name="Wang Y."/>
            <person name="Zhang L."/>
            <person name="Carpita N.C."/>
            <person name="Freeling M."/>
            <person name="Gingle A.R."/>
            <person name="Hash C.T."/>
            <person name="Keller B."/>
            <person name="Klein P."/>
            <person name="Kresovich S."/>
            <person name="McCann M.C."/>
            <person name="Ming R."/>
            <person name="Peterson D.G."/>
            <person name="Mehboob-ur-Rahman"/>
            <person name="Ware D."/>
            <person name="Westhoff P."/>
            <person name="Mayer K.F."/>
            <person name="Messing J."/>
            <person name="Rokhsar D.S."/>
        </authorList>
    </citation>
    <scope>NUCLEOTIDE SEQUENCE [LARGE SCALE GENOMIC DNA]</scope>
    <source>
        <strain evidence="4">cv. BTx623</strain>
    </source>
</reference>
<dbReference type="PANTHER" id="PTHR31672">
    <property type="entry name" value="BNACNNG10540D PROTEIN"/>
    <property type="match status" value="1"/>
</dbReference>
<dbReference type="InterPro" id="IPR017451">
    <property type="entry name" value="F-box-assoc_interact_dom"/>
</dbReference>
<dbReference type="AlphaFoldDB" id="A0A1B6PEA6"/>
<dbReference type="InterPro" id="IPR036047">
    <property type="entry name" value="F-box-like_dom_sf"/>
</dbReference>
<sequence>MSRDHDEASPPPPRHQDLPDEIIEDIFARMPAKSVLRCRCLSRAWAATLHLDLANRHREEVPRLCFLPRSAAVSTVYAWSPELGKDVFTPLMASQRQAIRRHPHVPRRAPPARDGGEDVLPLQPVHGADRRASRRPHGGPPLPEQRLRQLRPRLRRPEQEPQGRAPLVLYHDYQPAGCDIYDVGASSIGHWRPAAGAVVLPPGRVRMNQMGVFVEGHVHWPTMARHGEEEEHIVSFSVSDETFGAYVTPPPGTAVMRFALAELAGCLCLLSAPHCPQSGLESVDIWLLTDYTTRSWGKHWHIDLTKLPPPPPPPEVGDDFMFHGVTPLALVDGGRRRVDGSPVSVVFLAPFGTTTAPDIPVELEFLTGTVVSLESCSGDPGAAGRRWNPPLSTARVVCRTPCHGLVLLSHRSENHHVLCNPVTRAVRSFVFLPDHGRHGCAGLGYDPSREEHVVVHLSYTSRCLETRTYAMECRVWPARDLYPTTLDAQPPIPAAVDVPPVHVGDVLAPGAAARDRRRREFAILAFDVCAETFEVEPAPPAALLGVVDSGDRMVLAELAGKLCAVKLSASMETMTVWGKDDVEGWRREHVVELQQWPEFSPRTTELAVMPMAVDPIDGRILLDTGKALGYYDVRNGTLQTVYSLETQLDYRCQNHGDAVFFIATVCEDSLLRPDDRKSRFW</sequence>
<dbReference type="Gene3D" id="1.20.1280.50">
    <property type="match status" value="1"/>
</dbReference>
<proteinExistence type="predicted"/>
<dbReference type="PANTHER" id="PTHR31672:SF13">
    <property type="entry name" value="F-BOX PROTEIN CPR30-LIKE"/>
    <property type="match status" value="1"/>
</dbReference>
<dbReference type="Proteomes" id="UP000000768">
    <property type="component" value="Chromosome 8"/>
</dbReference>
<dbReference type="Pfam" id="PF00646">
    <property type="entry name" value="F-box"/>
    <property type="match status" value="1"/>
</dbReference>
<feature type="region of interest" description="Disordered" evidence="1">
    <location>
        <begin position="98"/>
        <end position="167"/>
    </location>
</feature>
<dbReference type="NCBIfam" id="TIGR01640">
    <property type="entry name" value="F_box_assoc_1"/>
    <property type="match status" value="2"/>
</dbReference>
<gene>
    <name evidence="3" type="ORF">SORBI_3008G174000</name>
</gene>
<organism evidence="3 4">
    <name type="scientific">Sorghum bicolor</name>
    <name type="common">Sorghum</name>
    <name type="synonym">Sorghum vulgare</name>
    <dbReference type="NCBI Taxonomy" id="4558"/>
    <lineage>
        <taxon>Eukaryota</taxon>
        <taxon>Viridiplantae</taxon>
        <taxon>Streptophyta</taxon>
        <taxon>Embryophyta</taxon>
        <taxon>Tracheophyta</taxon>
        <taxon>Spermatophyta</taxon>
        <taxon>Magnoliopsida</taxon>
        <taxon>Liliopsida</taxon>
        <taxon>Poales</taxon>
        <taxon>Poaceae</taxon>
        <taxon>PACMAD clade</taxon>
        <taxon>Panicoideae</taxon>
        <taxon>Andropogonodae</taxon>
        <taxon>Andropogoneae</taxon>
        <taxon>Sorghinae</taxon>
        <taxon>Sorghum</taxon>
    </lineage>
</organism>
<dbReference type="InterPro" id="IPR050796">
    <property type="entry name" value="SCF_F-box_component"/>
</dbReference>
<dbReference type="SMART" id="SM00256">
    <property type="entry name" value="FBOX"/>
    <property type="match status" value="1"/>
</dbReference>
<dbReference type="OMA" id="CRETETM"/>
<evidence type="ECO:0000313" key="3">
    <source>
        <dbReference type="EMBL" id="KXG24022.1"/>
    </source>
</evidence>
<dbReference type="Pfam" id="PF08268">
    <property type="entry name" value="FBA_3"/>
    <property type="match status" value="1"/>
</dbReference>
<dbReference type="InterPro" id="IPR013187">
    <property type="entry name" value="F-box-assoc_dom_typ3"/>
</dbReference>
<dbReference type="eggNOG" id="ENOG502S2YF">
    <property type="taxonomic scope" value="Eukaryota"/>
</dbReference>
<reference evidence="4" key="2">
    <citation type="journal article" date="2018" name="Plant J.">
        <title>The Sorghum bicolor reference genome: improved assembly, gene annotations, a transcriptome atlas, and signatures of genome organization.</title>
        <authorList>
            <person name="McCormick R.F."/>
            <person name="Truong S.K."/>
            <person name="Sreedasyam A."/>
            <person name="Jenkins J."/>
            <person name="Shu S."/>
            <person name="Sims D."/>
            <person name="Kennedy M."/>
            <person name="Amirebrahimi M."/>
            <person name="Weers B.D."/>
            <person name="McKinley B."/>
            <person name="Mattison A."/>
            <person name="Morishige D.T."/>
            <person name="Grimwood J."/>
            <person name="Schmutz J."/>
            <person name="Mullet J.E."/>
        </authorList>
    </citation>
    <scope>NUCLEOTIDE SEQUENCE [LARGE SCALE GENOMIC DNA]</scope>
    <source>
        <strain evidence="4">cv. BTx623</strain>
    </source>
</reference>
<evidence type="ECO:0000313" key="4">
    <source>
        <dbReference type="Proteomes" id="UP000000768"/>
    </source>
</evidence>
<evidence type="ECO:0000256" key="1">
    <source>
        <dbReference type="SAM" id="MobiDB-lite"/>
    </source>
</evidence>
<evidence type="ECO:0000259" key="2">
    <source>
        <dbReference type="SMART" id="SM00256"/>
    </source>
</evidence>
<feature type="domain" description="F-box" evidence="2">
    <location>
        <begin position="18"/>
        <end position="58"/>
    </location>
</feature>
<dbReference type="SUPFAM" id="SSF81383">
    <property type="entry name" value="F-box domain"/>
    <property type="match status" value="1"/>
</dbReference>
<accession>A0A1B6PEA6</accession>
<dbReference type="InterPro" id="IPR001810">
    <property type="entry name" value="F-box_dom"/>
</dbReference>
<name>A0A1B6PEA6_SORBI</name>
<dbReference type="EMBL" id="CM000767">
    <property type="protein sequence ID" value="KXG24022.1"/>
    <property type="molecule type" value="Genomic_DNA"/>
</dbReference>
<dbReference type="InParanoid" id="A0A1B6PEA6"/>
<feature type="compositionally biased region" description="Basic residues" evidence="1">
    <location>
        <begin position="98"/>
        <end position="107"/>
    </location>
</feature>
<dbReference type="Gramene" id="KXG24022">
    <property type="protein sequence ID" value="KXG24022"/>
    <property type="gene ID" value="SORBI_3008G174000"/>
</dbReference>
<dbReference type="Pfam" id="PF07734">
    <property type="entry name" value="FBA_1"/>
    <property type="match status" value="1"/>
</dbReference>
<dbReference type="InterPro" id="IPR006527">
    <property type="entry name" value="F-box-assoc_dom_typ1"/>
</dbReference>
<keyword evidence="4" id="KW-1185">Reference proteome</keyword>
<protein>
    <recommendedName>
        <fullName evidence="2">F-box domain-containing protein</fullName>
    </recommendedName>
</protein>